<dbReference type="EMBL" id="QRXR01000010">
    <property type="protein sequence ID" value="RGU25037.1"/>
    <property type="molecule type" value="Genomic_DNA"/>
</dbReference>
<dbReference type="Proteomes" id="UP000283765">
    <property type="component" value="Unassembled WGS sequence"/>
</dbReference>
<evidence type="ECO:0000313" key="8">
    <source>
        <dbReference type="Proteomes" id="UP000285865"/>
    </source>
</evidence>
<comment type="caution">
    <text evidence="1">The sequence shown here is derived from an EMBL/GenBank/DDBJ whole genome shotgun (WGS) entry which is preliminary data.</text>
</comment>
<evidence type="ECO:0000313" key="5">
    <source>
        <dbReference type="Proteomes" id="UP000260642"/>
    </source>
</evidence>
<sequence length="106" mass="12276">MLNENQNGKQEWVYCPVCGNKTRLRLREDTVLTHFPLFCPKCKKESLIDAKEYVVKTAGKALADKADRTPEEDDMLDMMLNGSERVKAENLKHIIDWYDTAERGEK</sequence>
<organism evidence="1 5">
    <name type="scientific">Agathobacter rectalis</name>
    <dbReference type="NCBI Taxonomy" id="39491"/>
    <lineage>
        <taxon>Bacteria</taxon>
        <taxon>Bacillati</taxon>
        <taxon>Bacillota</taxon>
        <taxon>Clostridia</taxon>
        <taxon>Lachnospirales</taxon>
        <taxon>Lachnospiraceae</taxon>
        <taxon>Agathobacter</taxon>
    </lineage>
</organism>
<dbReference type="Pfam" id="PF14205">
    <property type="entry name" value="Cys_rich_KTR"/>
    <property type="match status" value="1"/>
</dbReference>
<name>A0A3E4E4X6_9FIRM</name>
<dbReference type="InterPro" id="IPR025957">
    <property type="entry name" value="Cys_rich_KTR"/>
</dbReference>
<reference evidence="5 6" key="1">
    <citation type="submission" date="2018-08" db="EMBL/GenBank/DDBJ databases">
        <title>A genome reference for cultivated species of the human gut microbiota.</title>
        <authorList>
            <person name="Zou Y."/>
            <person name="Xue W."/>
            <person name="Luo G."/>
        </authorList>
    </citation>
    <scope>NUCLEOTIDE SEQUENCE [LARGE SCALE GENOMIC DNA]</scope>
    <source>
        <strain evidence="2 6">AF17-27</strain>
        <strain evidence="4 8">AM16-11</strain>
        <strain evidence="3 7">AM29-10</strain>
        <strain evidence="1 5">TM10-3</strain>
    </source>
</reference>
<dbReference type="RefSeq" id="WP_117483101.1">
    <property type="nucleotide sequence ID" value="NZ_QRKN01000003.1"/>
</dbReference>
<evidence type="ECO:0000313" key="2">
    <source>
        <dbReference type="EMBL" id="RGU25037.1"/>
    </source>
</evidence>
<accession>A0A3E4E4X6</accession>
<dbReference type="EMBL" id="QRKN01000003">
    <property type="protein sequence ID" value="RHI23641.1"/>
    <property type="molecule type" value="Genomic_DNA"/>
</dbReference>
<gene>
    <name evidence="4" type="ORF">DW172_06070</name>
    <name evidence="3" type="ORF">DW753_14245</name>
    <name evidence="2" type="ORF">DWW89_07545</name>
    <name evidence="1" type="ORF">DXD95_13740</name>
</gene>
<evidence type="ECO:0000313" key="4">
    <source>
        <dbReference type="EMBL" id="RHI23641.1"/>
    </source>
</evidence>
<dbReference type="Proteomes" id="UP000285290">
    <property type="component" value="Unassembled WGS sequence"/>
</dbReference>
<proteinExistence type="predicted"/>
<dbReference type="Proteomes" id="UP000260642">
    <property type="component" value="Unassembled WGS sequence"/>
</dbReference>
<dbReference type="EMBL" id="QSKC01000028">
    <property type="protein sequence ID" value="RHE30350.1"/>
    <property type="molecule type" value="Genomic_DNA"/>
</dbReference>
<evidence type="ECO:0000313" key="3">
    <source>
        <dbReference type="EMBL" id="RHE30350.1"/>
    </source>
</evidence>
<evidence type="ECO:0000313" key="1">
    <source>
        <dbReference type="EMBL" id="RGI65799.1"/>
    </source>
</evidence>
<dbReference type="AlphaFoldDB" id="A0A3E4E4X6"/>
<dbReference type="Proteomes" id="UP000285865">
    <property type="component" value="Unassembled WGS sequence"/>
</dbReference>
<evidence type="ECO:0008006" key="9">
    <source>
        <dbReference type="Google" id="ProtNLM"/>
    </source>
</evidence>
<dbReference type="EMBL" id="QSOB01000034">
    <property type="protein sequence ID" value="RGI65799.1"/>
    <property type="molecule type" value="Genomic_DNA"/>
</dbReference>
<evidence type="ECO:0000313" key="7">
    <source>
        <dbReference type="Proteomes" id="UP000285290"/>
    </source>
</evidence>
<protein>
    <recommendedName>
        <fullName evidence="9">Conjugal transfer protein</fullName>
    </recommendedName>
</protein>
<evidence type="ECO:0000313" key="6">
    <source>
        <dbReference type="Proteomes" id="UP000283765"/>
    </source>
</evidence>